<dbReference type="Proteomes" id="UP000663823">
    <property type="component" value="Unassembled WGS sequence"/>
</dbReference>
<dbReference type="Gene3D" id="3.30.420.10">
    <property type="entry name" value="Ribonuclease H-like superfamily/Ribonuclease H"/>
    <property type="match status" value="1"/>
</dbReference>
<proteinExistence type="predicted"/>
<dbReference type="InterPro" id="IPR001584">
    <property type="entry name" value="Integrase_cat-core"/>
</dbReference>
<dbReference type="FunFam" id="3.30.420.10:FF:000032">
    <property type="entry name" value="Retrovirus-related Pol polyprotein from transposon 297-like Protein"/>
    <property type="match status" value="1"/>
</dbReference>
<dbReference type="InterPro" id="IPR036397">
    <property type="entry name" value="RNaseH_sf"/>
</dbReference>
<feature type="non-terminal residue" evidence="2">
    <location>
        <position position="280"/>
    </location>
</feature>
<sequence>INNYIKSCIPCAQFNPRRQKNPGTLRPIKPPEGVWQLVSMDFHGPITPTSQRGNKYILCLTDVLSKFVITKAVRDNTAQTAIRFLKEDIISKFGTPRCILTDNGTHFTSTIMNELIKQIGATHLYSTPYHPQTNGQVERYNSTMDAKIAALSNLRKTDWDDQLPFVTFNYNTSIHSSTKQIPFEMMYGRSPVLPFDHQDTNQRYKQRYDINRSNPSYNIGDLVLVKTLNIRYKFDVRYEGPYRIIQKITPKTFIIQHVKKSTLYRQVTTDVLLPIFERIY</sequence>
<comment type="caution">
    <text evidence="2">The sequence shown here is derived from an EMBL/GenBank/DDBJ whole genome shotgun (WGS) entry which is preliminary data.</text>
</comment>
<dbReference type="EMBL" id="CAJOAX010010524">
    <property type="protein sequence ID" value="CAF4076662.1"/>
    <property type="molecule type" value="Genomic_DNA"/>
</dbReference>
<dbReference type="Pfam" id="PF00665">
    <property type="entry name" value="rve"/>
    <property type="match status" value="1"/>
</dbReference>
<accession>A0A819TGF5</accession>
<gene>
    <name evidence="2" type="ORF">OTI717_LOCUS32967</name>
</gene>
<dbReference type="InterPro" id="IPR050951">
    <property type="entry name" value="Retrovirus_Pol_polyprotein"/>
</dbReference>
<name>A0A819TGF5_9BILA</name>
<evidence type="ECO:0000313" key="2">
    <source>
        <dbReference type="EMBL" id="CAF4076662.1"/>
    </source>
</evidence>
<reference evidence="2" key="1">
    <citation type="submission" date="2021-02" db="EMBL/GenBank/DDBJ databases">
        <authorList>
            <person name="Nowell W R."/>
        </authorList>
    </citation>
    <scope>NUCLEOTIDE SEQUENCE</scope>
</reference>
<evidence type="ECO:0000259" key="1">
    <source>
        <dbReference type="PROSITE" id="PS50994"/>
    </source>
</evidence>
<dbReference type="AlphaFoldDB" id="A0A819TGF5"/>
<dbReference type="GO" id="GO:0015074">
    <property type="term" value="P:DNA integration"/>
    <property type="evidence" value="ECO:0007669"/>
    <property type="project" value="InterPro"/>
</dbReference>
<dbReference type="SUPFAM" id="SSF53098">
    <property type="entry name" value="Ribonuclease H-like"/>
    <property type="match status" value="1"/>
</dbReference>
<dbReference type="PANTHER" id="PTHR37984">
    <property type="entry name" value="PROTEIN CBG26694"/>
    <property type="match status" value="1"/>
</dbReference>
<organism evidence="2 3">
    <name type="scientific">Rotaria sordida</name>
    <dbReference type="NCBI Taxonomy" id="392033"/>
    <lineage>
        <taxon>Eukaryota</taxon>
        <taxon>Metazoa</taxon>
        <taxon>Spiralia</taxon>
        <taxon>Gnathifera</taxon>
        <taxon>Rotifera</taxon>
        <taxon>Eurotatoria</taxon>
        <taxon>Bdelloidea</taxon>
        <taxon>Philodinida</taxon>
        <taxon>Philodinidae</taxon>
        <taxon>Rotaria</taxon>
    </lineage>
</organism>
<dbReference type="PANTHER" id="PTHR37984:SF15">
    <property type="entry name" value="INTEGRASE CATALYTIC DOMAIN-CONTAINING PROTEIN"/>
    <property type="match status" value="1"/>
</dbReference>
<evidence type="ECO:0000313" key="3">
    <source>
        <dbReference type="Proteomes" id="UP000663823"/>
    </source>
</evidence>
<protein>
    <recommendedName>
        <fullName evidence="1">Integrase catalytic domain-containing protein</fullName>
    </recommendedName>
</protein>
<dbReference type="GO" id="GO:0003676">
    <property type="term" value="F:nucleic acid binding"/>
    <property type="evidence" value="ECO:0007669"/>
    <property type="project" value="InterPro"/>
</dbReference>
<dbReference type="PROSITE" id="PS50994">
    <property type="entry name" value="INTEGRASE"/>
    <property type="match status" value="1"/>
</dbReference>
<dbReference type="InterPro" id="IPR012337">
    <property type="entry name" value="RNaseH-like_sf"/>
</dbReference>
<feature type="domain" description="Integrase catalytic" evidence="1">
    <location>
        <begin position="26"/>
        <end position="190"/>
    </location>
</feature>